<sequence length="280" mass="29924">MYLCSEMKRLYTSLQEMITSRKGALRRNGRGGSKRPLVISAPYNFEQIPVTLPGLTPEEILVLREKAAATRLGIHADSPPSIPTYSVSAPSSSSNSSTPNPNVTGVLPPPPPPIITNLHTSGPGRSSSRAGSSMRSSSARSGTISRSESMARIPYPSNLRHYASSEQVKPMPMPMPMPIPSGGGLPAQSNHSLLLLGDLDDDVVSPLELDSHSRPGSRSRGHVNNNVDPVGMFPLDLDFEHLEREFELGSPISPLSPPGKKNTPRGSPKGSVSERGAIRI</sequence>
<dbReference type="Proteomes" id="UP001322138">
    <property type="component" value="Unassembled WGS sequence"/>
</dbReference>
<comment type="caution">
    <text evidence="2">The sequence shown here is derived from an EMBL/GenBank/DDBJ whole genome shotgun (WGS) entry which is preliminary data.</text>
</comment>
<feature type="region of interest" description="Disordered" evidence="1">
    <location>
        <begin position="74"/>
        <end position="190"/>
    </location>
</feature>
<evidence type="ECO:0000313" key="3">
    <source>
        <dbReference type="Proteomes" id="UP001322138"/>
    </source>
</evidence>
<name>A0ABR0FKK3_9PEZI</name>
<organism evidence="2 3">
    <name type="scientific">Podospora bellae-mahoneyi</name>
    <dbReference type="NCBI Taxonomy" id="2093777"/>
    <lineage>
        <taxon>Eukaryota</taxon>
        <taxon>Fungi</taxon>
        <taxon>Dikarya</taxon>
        <taxon>Ascomycota</taxon>
        <taxon>Pezizomycotina</taxon>
        <taxon>Sordariomycetes</taxon>
        <taxon>Sordariomycetidae</taxon>
        <taxon>Sordariales</taxon>
        <taxon>Podosporaceae</taxon>
        <taxon>Podospora</taxon>
    </lineage>
</organism>
<proteinExistence type="predicted"/>
<dbReference type="EMBL" id="JAFFGZ010000005">
    <property type="protein sequence ID" value="KAK4643978.1"/>
    <property type="molecule type" value="Genomic_DNA"/>
</dbReference>
<dbReference type="GeneID" id="87896708"/>
<feature type="compositionally biased region" description="Low complexity" evidence="1">
    <location>
        <begin position="83"/>
        <end position="106"/>
    </location>
</feature>
<feature type="region of interest" description="Disordered" evidence="1">
    <location>
        <begin position="206"/>
        <end position="229"/>
    </location>
</feature>
<evidence type="ECO:0000313" key="2">
    <source>
        <dbReference type="EMBL" id="KAK4643978.1"/>
    </source>
</evidence>
<protein>
    <submittedName>
        <fullName evidence="2">Uncharacterized protein</fullName>
    </submittedName>
</protein>
<keyword evidence="3" id="KW-1185">Reference proteome</keyword>
<dbReference type="RefSeq" id="XP_062732954.1">
    <property type="nucleotide sequence ID" value="XM_062877226.1"/>
</dbReference>
<feature type="region of interest" description="Disordered" evidence="1">
    <location>
        <begin position="248"/>
        <end position="280"/>
    </location>
</feature>
<accession>A0ABR0FKK3</accession>
<feature type="compositionally biased region" description="Low complexity" evidence="1">
    <location>
        <begin position="115"/>
        <end position="148"/>
    </location>
</feature>
<gene>
    <name evidence="2" type="ORF">QC761_300705</name>
</gene>
<evidence type="ECO:0000256" key="1">
    <source>
        <dbReference type="SAM" id="MobiDB-lite"/>
    </source>
</evidence>
<reference evidence="2 3" key="1">
    <citation type="journal article" date="2023" name="bioRxiv">
        <title>High-quality genome assemblies of four members of thePodospora anserinaspecies complex.</title>
        <authorList>
            <person name="Ament-Velasquez S.L."/>
            <person name="Vogan A.A."/>
            <person name="Wallerman O."/>
            <person name="Hartmann F."/>
            <person name="Gautier V."/>
            <person name="Silar P."/>
            <person name="Giraud T."/>
            <person name="Johannesson H."/>
        </authorList>
    </citation>
    <scope>NUCLEOTIDE SEQUENCE [LARGE SCALE GENOMIC DNA]</scope>
    <source>
        <strain evidence="2 3">CBS 112042</strain>
    </source>
</reference>